<gene>
    <name evidence="3" type="ORF">TKK_009730</name>
</gene>
<name>A0ABD2WU93_9HYME</name>
<evidence type="ECO:0000259" key="2">
    <source>
        <dbReference type="PROSITE" id="PS50157"/>
    </source>
</evidence>
<dbReference type="Proteomes" id="UP001627154">
    <property type="component" value="Unassembled WGS sequence"/>
</dbReference>
<dbReference type="GO" id="GO:0008270">
    <property type="term" value="F:zinc ion binding"/>
    <property type="evidence" value="ECO:0007669"/>
    <property type="project" value="UniProtKB-KW"/>
</dbReference>
<comment type="caution">
    <text evidence="3">The sequence shown here is derived from an EMBL/GenBank/DDBJ whole genome shotgun (WGS) entry which is preliminary data.</text>
</comment>
<keyword evidence="1" id="KW-0862">Zinc</keyword>
<dbReference type="InterPro" id="IPR013087">
    <property type="entry name" value="Znf_C2H2_type"/>
</dbReference>
<keyword evidence="1" id="KW-0863">Zinc-finger</keyword>
<dbReference type="SMART" id="SM00355">
    <property type="entry name" value="ZnF_C2H2"/>
    <property type="match status" value="2"/>
</dbReference>
<dbReference type="SUPFAM" id="SSF57667">
    <property type="entry name" value="beta-beta-alpha zinc fingers"/>
    <property type="match status" value="1"/>
</dbReference>
<feature type="domain" description="C2H2-type" evidence="2">
    <location>
        <begin position="60"/>
        <end position="88"/>
    </location>
</feature>
<reference evidence="3 4" key="1">
    <citation type="journal article" date="2024" name="bioRxiv">
        <title>A reference genome for Trichogramma kaykai: A tiny desert-dwelling parasitoid wasp with competing sex-ratio distorters.</title>
        <authorList>
            <person name="Culotta J."/>
            <person name="Lindsey A.R."/>
        </authorList>
    </citation>
    <scope>NUCLEOTIDE SEQUENCE [LARGE SCALE GENOMIC DNA]</scope>
    <source>
        <strain evidence="3 4">KSX58</strain>
    </source>
</reference>
<evidence type="ECO:0000256" key="1">
    <source>
        <dbReference type="PROSITE-ProRule" id="PRU00042"/>
    </source>
</evidence>
<evidence type="ECO:0000313" key="4">
    <source>
        <dbReference type="Proteomes" id="UP001627154"/>
    </source>
</evidence>
<protein>
    <recommendedName>
        <fullName evidence="2">C2H2-type domain-containing protein</fullName>
    </recommendedName>
</protein>
<keyword evidence="1" id="KW-0479">Metal-binding</keyword>
<dbReference type="EMBL" id="JBJJXI010000072">
    <property type="protein sequence ID" value="KAL3396315.1"/>
    <property type="molecule type" value="Genomic_DNA"/>
</dbReference>
<dbReference type="PROSITE" id="PS50157">
    <property type="entry name" value="ZINC_FINGER_C2H2_2"/>
    <property type="match status" value="1"/>
</dbReference>
<dbReference type="InterPro" id="IPR036236">
    <property type="entry name" value="Znf_C2H2_sf"/>
</dbReference>
<organism evidence="3 4">
    <name type="scientific">Trichogramma kaykai</name>
    <dbReference type="NCBI Taxonomy" id="54128"/>
    <lineage>
        <taxon>Eukaryota</taxon>
        <taxon>Metazoa</taxon>
        <taxon>Ecdysozoa</taxon>
        <taxon>Arthropoda</taxon>
        <taxon>Hexapoda</taxon>
        <taxon>Insecta</taxon>
        <taxon>Pterygota</taxon>
        <taxon>Neoptera</taxon>
        <taxon>Endopterygota</taxon>
        <taxon>Hymenoptera</taxon>
        <taxon>Apocrita</taxon>
        <taxon>Proctotrupomorpha</taxon>
        <taxon>Chalcidoidea</taxon>
        <taxon>Trichogrammatidae</taxon>
        <taxon>Trichogramma</taxon>
    </lineage>
</organism>
<accession>A0ABD2WU93</accession>
<dbReference type="Gene3D" id="3.30.160.60">
    <property type="entry name" value="Classic Zinc Finger"/>
    <property type="match status" value="1"/>
</dbReference>
<proteinExistence type="predicted"/>
<sequence>MFTRCVLAVADVKPPLRRQINRKLSMGKYVCHECDDARSFNIYSSLLRHQRLECNKPPRFMCNYCNYRAKQSTNIFKHIKRMHPGREENVCYDAVSQKQIRRRPQKRSLARAY</sequence>
<keyword evidence="4" id="KW-1185">Reference proteome</keyword>
<evidence type="ECO:0000313" key="3">
    <source>
        <dbReference type="EMBL" id="KAL3396315.1"/>
    </source>
</evidence>
<dbReference type="AlphaFoldDB" id="A0ABD2WU93"/>